<feature type="coiled-coil region" evidence="9">
    <location>
        <begin position="462"/>
        <end position="489"/>
    </location>
</feature>
<dbReference type="Gene3D" id="3.30.70.1230">
    <property type="entry name" value="Nucleotide cyclase"/>
    <property type="match status" value="1"/>
</dbReference>
<comment type="similarity">
    <text evidence="8">Belongs to the adenylyl cyclase class-4/guanylyl cyclase family.</text>
</comment>
<keyword evidence="7" id="KW-0141">cGMP biosynthesis</keyword>
<dbReference type="InterPro" id="IPR018297">
    <property type="entry name" value="A/G_cyclase_CS"/>
</dbReference>
<keyword evidence="9" id="KW-0175">Coiled coil</keyword>
<evidence type="ECO:0000256" key="3">
    <source>
        <dbReference type="ARBA" id="ARBA00022490"/>
    </source>
</evidence>
<dbReference type="GO" id="GO:0008074">
    <property type="term" value="C:guanylate cyclase complex, soluble"/>
    <property type="evidence" value="ECO:0007669"/>
    <property type="project" value="TreeGrafter"/>
</dbReference>
<dbReference type="EC" id="4.6.1.2" evidence="2"/>
<dbReference type="InterPro" id="IPR011644">
    <property type="entry name" value="Heme_NO-bd"/>
</dbReference>
<organism evidence="12 13">
    <name type="scientific">Patella caerulea</name>
    <name type="common">Rayed Mediterranean limpet</name>
    <dbReference type="NCBI Taxonomy" id="87958"/>
    <lineage>
        <taxon>Eukaryota</taxon>
        <taxon>Metazoa</taxon>
        <taxon>Spiralia</taxon>
        <taxon>Lophotrochozoa</taxon>
        <taxon>Mollusca</taxon>
        <taxon>Gastropoda</taxon>
        <taxon>Patellogastropoda</taxon>
        <taxon>Patelloidea</taxon>
        <taxon>Patellidae</taxon>
        <taxon>Patella</taxon>
    </lineage>
</organism>
<dbReference type="InterPro" id="IPR038158">
    <property type="entry name" value="H-NOX_domain_sf"/>
</dbReference>
<feature type="compositionally biased region" description="Basic and acidic residues" evidence="10">
    <location>
        <begin position="18"/>
        <end position="30"/>
    </location>
</feature>
<dbReference type="FunFam" id="3.30.70.1230:FF:000007">
    <property type="entry name" value="Guanylate cyclase soluble subunit alpha-3"/>
    <property type="match status" value="1"/>
</dbReference>
<dbReference type="GO" id="GO:0019934">
    <property type="term" value="P:cGMP-mediated signaling"/>
    <property type="evidence" value="ECO:0007669"/>
    <property type="project" value="TreeGrafter"/>
</dbReference>
<dbReference type="EMBL" id="JAZGQO010000011">
    <property type="protein sequence ID" value="KAK6172883.1"/>
    <property type="molecule type" value="Genomic_DNA"/>
</dbReference>
<feature type="compositionally biased region" description="Basic and acidic residues" evidence="10">
    <location>
        <begin position="43"/>
        <end position="55"/>
    </location>
</feature>
<dbReference type="GO" id="GO:0005525">
    <property type="term" value="F:GTP binding"/>
    <property type="evidence" value="ECO:0007669"/>
    <property type="project" value="UniProtKB-KW"/>
</dbReference>
<gene>
    <name evidence="12" type="ORF">SNE40_016454</name>
</gene>
<accession>A0AAN8JDQ7</accession>
<proteinExistence type="inferred from homology"/>
<reference evidence="12 13" key="1">
    <citation type="submission" date="2024-01" db="EMBL/GenBank/DDBJ databases">
        <title>The genome of the rayed Mediterranean limpet Patella caerulea (Linnaeus, 1758).</title>
        <authorList>
            <person name="Anh-Thu Weber A."/>
            <person name="Halstead-Nussloch G."/>
        </authorList>
    </citation>
    <scope>NUCLEOTIDE SEQUENCE [LARGE SCALE GENOMIC DNA]</scope>
    <source>
        <strain evidence="12">AATW-2023a</strain>
        <tissue evidence="12">Whole specimen</tissue>
    </source>
</reference>
<dbReference type="GO" id="GO:0020037">
    <property type="term" value="F:heme binding"/>
    <property type="evidence" value="ECO:0007669"/>
    <property type="project" value="InterPro"/>
</dbReference>
<name>A0AAN8JDQ7_PATCE</name>
<feature type="region of interest" description="Disordered" evidence="10">
    <location>
        <begin position="18"/>
        <end position="81"/>
    </location>
</feature>
<dbReference type="PROSITE" id="PS50125">
    <property type="entry name" value="GUANYLATE_CYCLASE_2"/>
    <property type="match status" value="1"/>
</dbReference>
<keyword evidence="5" id="KW-0342">GTP-binding</keyword>
<comment type="subcellular location">
    <subcellularLocation>
        <location evidence="1">Cytoplasm</location>
    </subcellularLocation>
</comment>
<protein>
    <recommendedName>
        <fullName evidence="2">guanylate cyclase</fullName>
        <ecNumber evidence="2">4.6.1.2</ecNumber>
    </recommendedName>
</protein>
<dbReference type="InterPro" id="IPR042463">
    <property type="entry name" value="HNOB_dom_associated_sf"/>
</dbReference>
<dbReference type="PROSITE" id="PS00452">
    <property type="entry name" value="GUANYLATE_CYCLASE_1"/>
    <property type="match status" value="1"/>
</dbReference>
<dbReference type="InterPro" id="IPR011645">
    <property type="entry name" value="HNOB_dom_associated"/>
</dbReference>
<keyword evidence="4" id="KW-0547">Nucleotide-binding</keyword>
<evidence type="ECO:0000256" key="6">
    <source>
        <dbReference type="ARBA" id="ARBA00023239"/>
    </source>
</evidence>
<dbReference type="FunFam" id="3.30.450.260:FF:000002">
    <property type="entry name" value="guanylate cyclase soluble subunit alpha-2"/>
    <property type="match status" value="1"/>
</dbReference>
<comment type="caution">
    <text evidence="12">The sequence shown here is derived from an EMBL/GenBank/DDBJ whole genome shotgun (WGS) entry which is preliminary data.</text>
</comment>
<evidence type="ECO:0000256" key="7">
    <source>
        <dbReference type="ARBA" id="ARBA00023293"/>
    </source>
</evidence>
<evidence type="ECO:0000259" key="11">
    <source>
        <dbReference type="PROSITE" id="PS50125"/>
    </source>
</evidence>
<dbReference type="AlphaFoldDB" id="A0AAN8JDQ7"/>
<evidence type="ECO:0000256" key="5">
    <source>
        <dbReference type="ARBA" id="ARBA00023134"/>
    </source>
</evidence>
<dbReference type="PANTHER" id="PTHR45655:SF6">
    <property type="entry name" value="HEAD-SPECIFIC GUANYLATE CYCLASE"/>
    <property type="match status" value="1"/>
</dbReference>
<dbReference type="Gene3D" id="3.30.450.260">
    <property type="entry name" value="Haem NO binding associated domain"/>
    <property type="match status" value="1"/>
</dbReference>
<feature type="compositionally biased region" description="Low complexity" evidence="10">
    <location>
        <begin position="31"/>
        <end position="42"/>
    </location>
</feature>
<dbReference type="GO" id="GO:0070482">
    <property type="term" value="P:response to oxygen levels"/>
    <property type="evidence" value="ECO:0007669"/>
    <property type="project" value="TreeGrafter"/>
</dbReference>
<evidence type="ECO:0000256" key="10">
    <source>
        <dbReference type="SAM" id="MobiDB-lite"/>
    </source>
</evidence>
<keyword evidence="13" id="KW-1185">Reference proteome</keyword>
<evidence type="ECO:0000313" key="13">
    <source>
        <dbReference type="Proteomes" id="UP001347796"/>
    </source>
</evidence>
<evidence type="ECO:0000256" key="1">
    <source>
        <dbReference type="ARBA" id="ARBA00004496"/>
    </source>
</evidence>
<evidence type="ECO:0000256" key="8">
    <source>
        <dbReference type="RuleBase" id="RU000405"/>
    </source>
</evidence>
<dbReference type="CDD" id="cd07302">
    <property type="entry name" value="CHD"/>
    <property type="match status" value="1"/>
</dbReference>
<sequence length="720" mass="80461">MSCPFAKDYLERERKLLISDTDNVRKKDSTDSSASTSTARSSDGQKDSSSDESPRSRKISNISTCSSAGSEETSDGGTEERKIDVTGMLEAVGTLILPSEGFIYKSIQYLLTKESFNEFSQQPSYPGDRFNVSFSDSGLRHRTLEDEEFTSLTTTCANISKTEIEIFLRSLGREYFKLVFEEYGKCLRMLGSNMMELFSNLDGLQELLKTQPKFEGVHLPSFRCEYEKNKIQLHYYSPRRRILAFVAGIVESVASVLFSLEVEIQISGSLNQTSQHHIFYISTCTNNNNNHCKMCSNQETLSSEPSSSKIGVATFCKSFPFHVIFDDQLNIIQLGTALLKMIGPHIAAHGRHIATYFEIGRPQVKMSFSAILSRVNSSFILRTKSLSTSSRNVVQNMELKGQMLHLQETNALLYLGSPSVEKLDELIGKGIYISDIPIHDATRDVILVGEQTKAQDGLKKRMVSLKQSIELATKAVEEEKKKNVELLKDIFPSDIAQKLWRDEAVEPMKVDDVTMLFSDIVGFTAICATCTPMQVVNMLNSLYTHFDTSCGIIDVYKIETIGDAYCVAGGLHKASDYHAHQIAWMGLKMMEAAKNEKSHDGNMIKMRIGIHTGPVLAGVVGKKMPRYCLFGNNVTLANKFESGSEPLRIHLSPTSYDLIKTMPGFNFTARGLDALPDGYPEESKSIPYFLDDYHHPDAPAEDGVDHIQLAIDKYLVDKEE</sequence>
<dbReference type="InterPro" id="IPR001054">
    <property type="entry name" value="A/G_cyclase"/>
</dbReference>
<evidence type="ECO:0000256" key="2">
    <source>
        <dbReference type="ARBA" id="ARBA00012202"/>
    </source>
</evidence>
<dbReference type="Pfam" id="PF00211">
    <property type="entry name" value="Guanylate_cyc"/>
    <property type="match status" value="1"/>
</dbReference>
<dbReference type="Pfam" id="PF07700">
    <property type="entry name" value="HNOB"/>
    <property type="match status" value="1"/>
</dbReference>
<keyword evidence="3" id="KW-0963">Cytoplasm</keyword>
<dbReference type="Pfam" id="PF07701">
    <property type="entry name" value="HNOBA"/>
    <property type="match status" value="1"/>
</dbReference>
<dbReference type="SMART" id="SM00044">
    <property type="entry name" value="CYCc"/>
    <property type="match status" value="1"/>
</dbReference>
<dbReference type="Gene3D" id="3.90.1520.10">
    <property type="entry name" value="H-NOX domain"/>
    <property type="match status" value="1"/>
</dbReference>
<dbReference type="GO" id="GO:0004383">
    <property type="term" value="F:guanylate cyclase activity"/>
    <property type="evidence" value="ECO:0007669"/>
    <property type="project" value="UniProtKB-EC"/>
</dbReference>
<dbReference type="Proteomes" id="UP001347796">
    <property type="component" value="Unassembled WGS sequence"/>
</dbReference>
<dbReference type="InterPro" id="IPR024096">
    <property type="entry name" value="NO_sig/Golgi_transp_ligand-bd"/>
</dbReference>
<dbReference type="SUPFAM" id="SSF111126">
    <property type="entry name" value="Ligand-binding domain in the NO signalling and Golgi transport"/>
    <property type="match status" value="1"/>
</dbReference>
<dbReference type="Gene3D" id="6.10.250.780">
    <property type="match status" value="1"/>
</dbReference>
<evidence type="ECO:0000256" key="9">
    <source>
        <dbReference type="SAM" id="Coils"/>
    </source>
</evidence>
<feature type="domain" description="Guanylate cyclase" evidence="11">
    <location>
        <begin position="514"/>
        <end position="641"/>
    </location>
</feature>
<dbReference type="SUPFAM" id="SSF55073">
    <property type="entry name" value="Nucleotide cyclase"/>
    <property type="match status" value="1"/>
</dbReference>
<evidence type="ECO:0000256" key="4">
    <source>
        <dbReference type="ARBA" id="ARBA00022741"/>
    </source>
</evidence>
<dbReference type="PANTHER" id="PTHR45655">
    <property type="entry name" value="GUANYLATE CYCLASE SOLUBLE SUBUNIT BETA-2"/>
    <property type="match status" value="1"/>
</dbReference>
<evidence type="ECO:0000313" key="12">
    <source>
        <dbReference type="EMBL" id="KAK6172883.1"/>
    </source>
</evidence>
<dbReference type="InterPro" id="IPR029787">
    <property type="entry name" value="Nucleotide_cyclase"/>
</dbReference>
<keyword evidence="6 8" id="KW-0456">Lyase</keyword>